<evidence type="ECO:0000256" key="1">
    <source>
        <dbReference type="ARBA" id="ARBA00008779"/>
    </source>
</evidence>
<dbReference type="SUPFAM" id="SSF53649">
    <property type="entry name" value="Alkaline phosphatase-like"/>
    <property type="match status" value="1"/>
</dbReference>
<dbReference type="Gene3D" id="3.40.720.10">
    <property type="entry name" value="Alkaline Phosphatase, subunit A"/>
    <property type="match status" value="1"/>
</dbReference>
<dbReference type="PANTHER" id="PTHR42693:SF53">
    <property type="entry name" value="ENDO-4-O-SULFATASE"/>
    <property type="match status" value="1"/>
</dbReference>
<dbReference type="InterPro" id="IPR000917">
    <property type="entry name" value="Sulfatase_N"/>
</dbReference>
<dbReference type="InterPro" id="IPR017850">
    <property type="entry name" value="Alkaline_phosphatase_core_sf"/>
</dbReference>
<evidence type="ECO:0000256" key="2">
    <source>
        <dbReference type="ARBA" id="ARBA00022801"/>
    </source>
</evidence>
<dbReference type="AlphaFoldDB" id="A0A6C2U0Y1"/>
<feature type="domain" description="Sulfatase N-terminal" evidence="4">
    <location>
        <begin position="27"/>
        <end position="426"/>
    </location>
</feature>
<accession>A0A6C2U0Y1</accession>
<dbReference type="Proteomes" id="UP000366872">
    <property type="component" value="Unassembled WGS sequence"/>
</dbReference>
<feature type="signal peptide" evidence="3">
    <location>
        <begin position="1"/>
        <end position="24"/>
    </location>
</feature>
<sequence length="520" mass="58208">MSNLKPKLWLLLLMSMFFVGAAHAKKPNVMLILVDDMGYSDLGCYGGEIKTPAIDGLASNGVRYAQYYNCARCWSTRAALMCGYYPHQVNRDNVLDISGGGGGHKRPAWATLVPEYLKSAGYRSHHAGKWDDGKPTASGFDQSLHIADPDRFFSPQELYLNDNKQAPVKRNDGFYGTTAVAEHTIEFLKDHKANHPDQPFFSYVAFAAPHFPLHALPEDIARVGDRYAVGWDTIRNERWERLQKMGLVTGKLSEADYNQSVPKNVLKQLALIGEDEVACTVPWNELTEKQMQFQQAKMSIHAAMVERIDIEVARIVAQLKAMDAFDDTLIFFLSDNGATRELMVRGDSHDPSASPGSAGSFLCLGPGWATTCNTPFRKYKKWSHEGGACTPFIAHWPNGISAKGAINQTPGHVIDLVPTLLDVAGVTVGDQKVPFPGTSLFNDDIEKKRMLWWSHKGNHALRHGDWKLVKVNQAKWELFNLAEDRTETNDLSASHPEKVKELERLWLAQVDQFRQNKKVK</sequence>
<comment type="similarity">
    <text evidence="1">Belongs to the sulfatase family.</text>
</comment>
<dbReference type="Gene3D" id="3.30.1120.10">
    <property type="match status" value="1"/>
</dbReference>
<dbReference type="RefSeq" id="WP_136079153.1">
    <property type="nucleotide sequence ID" value="NZ_CAAHFG010000001.1"/>
</dbReference>
<dbReference type="EMBL" id="CAAHFG010000001">
    <property type="protein sequence ID" value="VGO13592.1"/>
    <property type="molecule type" value="Genomic_DNA"/>
</dbReference>
<organism evidence="5 6">
    <name type="scientific">Pontiella desulfatans</name>
    <dbReference type="NCBI Taxonomy" id="2750659"/>
    <lineage>
        <taxon>Bacteria</taxon>
        <taxon>Pseudomonadati</taxon>
        <taxon>Kiritimatiellota</taxon>
        <taxon>Kiritimatiellia</taxon>
        <taxon>Kiritimatiellales</taxon>
        <taxon>Pontiellaceae</taxon>
        <taxon>Pontiella</taxon>
    </lineage>
</organism>
<evidence type="ECO:0000313" key="5">
    <source>
        <dbReference type="EMBL" id="VGO13592.1"/>
    </source>
</evidence>
<keyword evidence="2" id="KW-0378">Hydrolase</keyword>
<proteinExistence type="inferred from homology"/>
<dbReference type="InterPro" id="IPR050738">
    <property type="entry name" value="Sulfatase"/>
</dbReference>
<evidence type="ECO:0000259" key="4">
    <source>
        <dbReference type="Pfam" id="PF00884"/>
    </source>
</evidence>
<feature type="chain" id="PRO_5029010823" evidence="3">
    <location>
        <begin position="25"/>
        <end position="520"/>
    </location>
</feature>
<dbReference type="Pfam" id="PF00884">
    <property type="entry name" value="Sulfatase"/>
    <property type="match status" value="1"/>
</dbReference>
<keyword evidence="3" id="KW-0732">Signal</keyword>
<keyword evidence="6" id="KW-1185">Reference proteome</keyword>
<evidence type="ECO:0000313" key="6">
    <source>
        <dbReference type="Proteomes" id="UP000366872"/>
    </source>
</evidence>
<evidence type="ECO:0000256" key="3">
    <source>
        <dbReference type="SAM" id="SignalP"/>
    </source>
</evidence>
<reference evidence="5 6" key="1">
    <citation type="submission" date="2019-04" db="EMBL/GenBank/DDBJ databases">
        <authorList>
            <person name="Van Vliet M D."/>
        </authorList>
    </citation>
    <scope>NUCLEOTIDE SEQUENCE [LARGE SCALE GENOMIC DNA]</scope>
    <source>
        <strain evidence="5 6">F1</strain>
    </source>
</reference>
<dbReference type="CDD" id="cd16025">
    <property type="entry name" value="PAS_like"/>
    <property type="match status" value="1"/>
</dbReference>
<name>A0A6C2U0Y1_PONDE</name>
<dbReference type="PANTHER" id="PTHR42693">
    <property type="entry name" value="ARYLSULFATASE FAMILY MEMBER"/>
    <property type="match status" value="1"/>
</dbReference>
<protein>
    <submittedName>
        <fullName evidence="5">Arylsulfatase</fullName>
    </submittedName>
</protein>
<dbReference type="GO" id="GO:0004065">
    <property type="term" value="F:arylsulfatase activity"/>
    <property type="evidence" value="ECO:0007669"/>
    <property type="project" value="TreeGrafter"/>
</dbReference>
<gene>
    <name evidence="5" type="primary">atsA_138</name>
    <name evidence="5" type="ORF">PDESU_02149</name>
</gene>